<evidence type="ECO:0000256" key="12">
    <source>
        <dbReference type="ARBA" id="ARBA00023242"/>
    </source>
</evidence>
<dbReference type="SMART" id="SM00225">
    <property type="entry name" value="BTB"/>
    <property type="match status" value="1"/>
</dbReference>
<feature type="domain" description="C2H2-type" evidence="16">
    <location>
        <begin position="294"/>
        <end position="321"/>
    </location>
</feature>
<evidence type="ECO:0000256" key="7">
    <source>
        <dbReference type="ARBA" id="ARBA00022771"/>
    </source>
</evidence>
<dbReference type="PROSITE" id="PS50157">
    <property type="entry name" value="ZINC_FINGER_C2H2_2"/>
    <property type="match status" value="2"/>
</dbReference>
<feature type="region of interest" description="Disordered" evidence="14">
    <location>
        <begin position="388"/>
        <end position="451"/>
    </location>
</feature>
<dbReference type="GO" id="GO:0000981">
    <property type="term" value="F:DNA-binding transcription factor activity, RNA polymerase II-specific"/>
    <property type="evidence" value="ECO:0007669"/>
    <property type="project" value="TreeGrafter"/>
</dbReference>
<dbReference type="InterPro" id="IPR050457">
    <property type="entry name" value="ZnFinger_BTB_dom_contain"/>
</dbReference>
<dbReference type="Pfam" id="PF00651">
    <property type="entry name" value="BTB"/>
    <property type="match status" value="1"/>
</dbReference>
<dbReference type="GO" id="GO:0000978">
    <property type="term" value="F:RNA polymerase II cis-regulatory region sequence-specific DNA binding"/>
    <property type="evidence" value="ECO:0007669"/>
    <property type="project" value="TreeGrafter"/>
</dbReference>
<dbReference type="Gene3D" id="3.30.710.10">
    <property type="entry name" value="Potassium Channel Kv1.1, Chain A"/>
    <property type="match status" value="1"/>
</dbReference>
<evidence type="ECO:0000259" key="16">
    <source>
        <dbReference type="PROSITE" id="PS50157"/>
    </source>
</evidence>
<proteinExistence type="inferred from homology"/>
<dbReference type="InterPro" id="IPR011333">
    <property type="entry name" value="SKP1/BTB/POZ_sf"/>
</dbReference>
<accession>A0A7K6S7E8</accession>
<evidence type="ECO:0000259" key="15">
    <source>
        <dbReference type="PROSITE" id="PS50097"/>
    </source>
</evidence>
<evidence type="ECO:0000256" key="2">
    <source>
        <dbReference type="ARBA" id="ARBA00004123"/>
    </source>
</evidence>
<dbReference type="PANTHER" id="PTHR46105:SF12">
    <property type="entry name" value="ZINC FINGER AND BTB DOMAIN-CONTAINING PROTEIN 8A"/>
    <property type="match status" value="1"/>
</dbReference>
<keyword evidence="11" id="KW-0804">Transcription</keyword>
<dbReference type="GO" id="GO:0008270">
    <property type="term" value="F:zinc ion binding"/>
    <property type="evidence" value="ECO:0007669"/>
    <property type="project" value="UniProtKB-KW"/>
</dbReference>
<dbReference type="Gene3D" id="3.30.160.60">
    <property type="entry name" value="Classic Zinc Finger"/>
    <property type="match status" value="2"/>
</dbReference>
<keyword evidence="5" id="KW-0479">Metal-binding</keyword>
<feature type="region of interest" description="Disordered" evidence="14">
    <location>
        <begin position="140"/>
        <end position="231"/>
    </location>
</feature>
<feature type="non-terminal residue" evidence="17">
    <location>
        <position position="1"/>
    </location>
</feature>
<keyword evidence="6" id="KW-0677">Repeat</keyword>
<evidence type="ECO:0000256" key="5">
    <source>
        <dbReference type="ARBA" id="ARBA00022723"/>
    </source>
</evidence>
<gene>
    <name evidence="17" type="primary">Zbtb8a_1</name>
    <name evidence="17" type="ORF">RHYJUB_R02047</name>
</gene>
<comment type="caution">
    <text evidence="17">The sequence shown here is derived from an EMBL/GenBank/DDBJ whole genome shotgun (WGS) entry which is preliminary data.</text>
</comment>
<evidence type="ECO:0000313" key="17">
    <source>
        <dbReference type="EMBL" id="NWW93579.1"/>
    </source>
</evidence>
<dbReference type="EMBL" id="VZRY01004922">
    <property type="protein sequence ID" value="NWW93579.1"/>
    <property type="molecule type" value="Genomic_DNA"/>
</dbReference>
<comment type="function">
    <text evidence="1">May be involved in transcriptional regulation.</text>
</comment>
<protein>
    <submittedName>
        <fullName evidence="17">ZBT8A protein</fullName>
    </submittedName>
</protein>
<dbReference type="AlphaFoldDB" id="A0A7K6S7E8"/>
<organism evidence="17 18">
    <name type="scientific">Rhynochetos jubatus</name>
    <name type="common">kagu</name>
    <dbReference type="NCBI Taxonomy" id="54386"/>
    <lineage>
        <taxon>Eukaryota</taxon>
        <taxon>Metazoa</taxon>
        <taxon>Chordata</taxon>
        <taxon>Craniata</taxon>
        <taxon>Vertebrata</taxon>
        <taxon>Euteleostomi</taxon>
        <taxon>Archelosauria</taxon>
        <taxon>Archosauria</taxon>
        <taxon>Dinosauria</taxon>
        <taxon>Saurischia</taxon>
        <taxon>Theropoda</taxon>
        <taxon>Coelurosauria</taxon>
        <taxon>Aves</taxon>
        <taxon>Neognathae</taxon>
        <taxon>Neoaves</taxon>
        <taxon>Phaethontimorphae</taxon>
        <taxon>Eurypygiformes</taxon>
        <taxon>Rhynochetidae</taxon>
        <taxon>Rhynochetos</taxon>
    </lineage>
</organism>
<keyword evidence="4" id="KW-0597">Phosphoprotein</keyword>
<comment type="subcellular location">
    <subcellularLocation>
        <location evidence="2">Nucleus</location>
    </subcellularLocation>
</comment>
<evidence type="ECO:0000256" key="6">
    <source>
        <dbReference type="ARBA" id="ARBA00022737"/>
    </source>
</evidence>
<name>A0A7K6S7E8_9AVES</name>
<feature type="compositionally biased region" description="Polar residues" evidence="14">
    <location>
        <begin position="187"/>
        <end position="204"/>
    </location>
</feature>
<feature type="domain" description="C2H2-type" evidence="16">
    <location>
        <begin position="322"/>
        <end position="350"/>
    </location>
</feature>
<dbReference type="SUPFAM" id="SSF57667">
    <property type="entry name" value="beta-beta-alpha zinc fingers"/>
    <property type="match status" value="1"/>
</dbReference>
<comment type="similarity">
    <text evidence="3">Belongs to the krueppel C2H2-type zinc-finger protein family.</text>
</comment>
<evidence type="ECO:0000256" key="14">
    <source>
        <dbReference type="SAM" id="MobiDB-lite"/>
    </source>
</evidence>
<feature type="domain" description="BTB" evidence="15">
    <location>
        <begin position="24"/>
        <end position="92"/>
    </location>
</feature>
<dbReference type="SUPFAM" id="SSF54695">
    <property type="entry name" value="POZ domain"/>
    <property type="match status" value="1"/>
</dbReference>
<dbReference type="OrthoDB" id="624345at2759"/>
<dbReference type="Pfam" id="PF00096">
    <property type="entry name" value="zf-C2H2"/>
    <property type="match status" value="1"/>
</dbReference>
<evidence type="ECO:0000313" key="18">
    <source>
        <dbReference type="Proteomes" id="UP000570016"/>
    </source>
</evidence>
<dbReference type="GO" id="GO:0005634">
    <property type="term" value="C:nucleus"/>
    <property type="evidence" value="ECO:0007669"/>
    <property type="project" value="UniProtKB-SubCell"/>
</dbReference>
<dbReference type="SMART" id="SM00355">
    <property type="entry name" value="ZnF_C2H2"/>
    <property type="match status" value="2"/>
</dbReference>
<dbReference type="PROSITE" id="PS50097">
    <property type="entry name" value="BTB"/>
    <property type="match status" value="1"/>
</dbReference>
<evidence type="ECO:0000256" key="4">
    <source>
        <dbReference type="ARBA" id="ARBA00022553"/>
    </source>
</evidence>
<dbReference type="InterPro" id="IPR036236">
    <property type="entry name" value="Znf_C2H2_sf"/>
</dbReference>
<dbReference type="PANTHER" id="PTHR46105">
    <property type="entry name" value="AGAP004733-PA"/>
    <property type="match status" value="1"/>
</dbReference>
<evidence type="ECO:0000256" key="9">
    <source>
        <dbReference type="ARBA" id="ARBA00023015"/>
    </source>
</evidence>
<evidence type="ECO:0000256" key="10">
    <source>
        <dbReference type="ARBA" id="ARBA00023125"/>
    </source>
</evidence>
<evidence type="ECO:0000256" key="13">
    <source>
        <dbReference type="PROSITE-ProRule" id="PRU00042"/>
    </source>
</evidence>
<keyword evidence="12" id="KW-0539">Nucleus</keyword>
<feature type="non-terminal residue" evidence="17">
    <location>
        <position position="451"/>
    </location>
</feature>
<keyword evidence="9" id="KW-0805">Transcription regulation</keyword>
<keyword evidence="10" id="KW-0238">DNA-binding</keyword>
<dbReference type="InterPro" id="IPR013087">
    <property type="entry name" value="Znf_C2H2_type"/>
</dbReference>
<evidence type="ECO:0000256" key="8">
    <source>
        <dbReference type="ARBA" id="ARBA00022833"/>
    </source>
</evidence>
<evidence type="ECO:0000256" key="11">
    <source>
        <dbReference type="ARBA" id="ARBA00023163"/>
    </source>
</evidence>
<evidence type="ECO:0000256" key="1">
    <source>
        <dbReference type="ARBA" id="ARBA00003767"/>
    </source>
</evidence>
<sequence>TEMSSHQSRLLQQLDQQRKADLFCDCSIHVGRTVFKAHRNVLSASSGYFKTLLLQGSKQTSQPTTATLEVFSAETFKVILDFMYSGKLALTGENVTPVMSAASYLQMTDILNICKTFVKSSLDISVTEKDRYLSLLAQSTNGERAHPPPYHLRNKAKRNLRCCSPIQDKKTDSRPMPHKKTAAGKKNSLTSVGSSGVTLPQAVTQPPEKGRKTGSPRPCRKPLGPSQTADVVLRQSNKAKPAGRGGGVSEPSHIAGLREEAEAEVKKDAAGDDDRYLTSYLYCSVTDDSPLIGFKCPFCTRTVKRRIELKRHLRCHTGERPYPCKTCGRRFTRSEHLQNHLRNIHQENKMKCRECKCHVTDLTGCVIQQGAKRYRLCYKCLQESNFDSKPDKTGAKHPPASCKRKKPCKRALEKDEKWEGGTVEEEPCNLDAQHKGGAAEGAVNKVSTELR</sequence>
<keyword evidence="18" id="KW-1185">Reference proteome</keyword>
<dbReference type="Proteomes" id="UP000570016">
    <property type="component" value="Unassembled WGS sequence"/>
</dbReference>
<evidence type="ECO:0000256" key="3">
    <source>
        <dbReference type="ARBA" id="ARBA00006991"/>
    </source>
</evidence>
<dbReference type="InterPro" id="IPR000210">
    <property type="entry name" value="BTB/POZ_dom"/>
</dbReference>
<keyword evidence="7 13" id="KW-0863">Zinc-finger</keyword>
<dbReference type="FunFam" id="3.30.160.60:FF:000185">
    <property type="entry name" value="zinc finger protein 319"/>
    <property type="match status" value="1"/>
</dbReference>
<feature type="compositionally biased region" description="Basic and acidic residues" evidence="14">
    <location>
        <begin position="410"/>
        <end position="419"/>
    </location>
</feature>
<dbReference type="PROSITE" id="PS00028">
    <property type="entry name" value="ZINC_FINGER_C2H2_1"/>
    <property type="match status" value="2"/>
</dbReference>
<reference evidence="17 18" key="1">
    <citation type="submission" date="2019-09" db="EMBL/GenBank/DDBJ databases">
        <title>Bird 10,000 Genomes (B10K) Project - Family phase.</title>
        <authorList>
            <person name="Zhang G."/>
        </authorList>
    </citation>
    <scope>NUCLEOTIDE SEQUENCE [LARGE SCALE GENOMIC DNA]</scope>
    <source>
        <strain evidence="17">B10K-DU-029-58</strain>
        <tissue evidence="17">Muscle</tissue>
    </source>
</reference>
<keyword evidence="8" id="KW-0862">Zinc</keyword>